<dbReference type="InterPro" id="IPR029033">
    <property type="entry name" value="His_PPase_superfam"/>
</dbReference>
<reference evidence="1 2" key="1">
    <citation type="submission" date="2020-04" db="EMBL/GenBank/DDBJ databases">
        <title>Novel species.</title>
        <authorList>
            <person name="Teo W.F.A."/>
            <person name="Lipun K."/>
            <person name="Srisuk N."/>
            <person name="Duangmal K."/>
        </authorList>
    </citation>
    <scope>NUCLEOTIDE SEQUENCE [LARGE SCALE GENOMIC DNA]</scope>
    <source>
        <strain evidence="1 2">K13G38</strain>
    </source>
</reference>
<dbReference type="Proteomes" id="UP000715441">
    <property type="component" value="Unassembled WGS sequence"/>
</dbReference>
<evidence type="ECO:0000313" key="2">
    <source>
        <dbReference type="Proteomes" id="UP000715441"/>
    </source>
</evidence>
<dbReference type="SUPFAM" id="SSF53254">
    <property type="entry name" value="Phosphoglycerate mutase-like"/>
    <property type="match status" value="1"/>
</dbReference>
<dbReference type="Gene3D" id="3.40.50.1240">
    <property type="entry name" value="Phosphoglycerate mutase-like"/>
    <property type="match status" value="2"/>
</dbReference>
<protein>
    <submittedName>
        <fullName evidence="1">Histidine phosphatase family protein</fullName>
    </submittedName>
</protein>
<keyword evidence="2" id="KW-1185">Reference proteome</keyword>
<dbReference type="EMBL" id="JAAXLS010000008">
    <property type="protein sequence ID" value="NKQ54273.1"/>
    <property type="molecule type" value="Genomic_DNA"/>
</dbReference>
<gene>
    <name evidence="1" type="ORF">HFP15_15400</name>
</gene>
<evidence type="ECO:0000313" key="1">
    <source>
        <dbReference type="EMBL" id="NKQ54273.1"/>
    </source>
</evidence>
<dbReference type="InterPro" id="IPR013078">
    <property type="entry name" value="His_Pase_superF_clade-1"/>
</dbReference>
<name>A0ABX1J3B0_9PSEU</name>
<organism evidence="1 2">
    <name type="scientific">Amycolatopsis acididurans</name>
    <dbReference type="NCBI Taxonomy" id="2724524"/>
    <lineage>
        <taxon>Bacteria</taxon>
        <taxon>Bacillati</taxon>
        <taxon>Actinomycetota</taxon>
        <taxon>Actinomycetes</taxon>
        <taxon>Pseudonocardiales</taxon>
        <taxon>Pseudonocardiaceae</taxon>
        <taxon>Amycolatopsis</taxon>
    </lineage>
</organism>
<sequence length="168" mass="17810">MELVLVCHAHPELQSEVTRRGDPGPSATGTAAAEAVASRLRHDRWDALYTAPLRETLETAAIVASRLGLEARAAPALAERGNGGETTAAIETIIAAHPGQRVLVVTSGRVINGFVSGFLGSAKPVLRRPDRTGVTGVLAGRSGRRELVCLNDSTHLRLPWRAPVTKEL</sequence>
<comment type="caution">
    <text evidence="1">The sequence shown here is derived from an EMBL/GenBank/DDBJ whole genome shotgun (WGS) entry which is preliminary data.</text>
</comment>
<accession>A0ABX1J3B0</accession>
<dbReference type="RefSeq" id="WP_168515968.1">
    <property type="nucleotide sequence ID" value="NZ_JAAXLS010000008.1"/>
</dbReference>
<dbReference type="Pfam" id="PF00300">
    <property type="entry name" value="His_Phos_1"/>
    <property type="match status" value="2"/>
</dbReference>
<proteinExistence type="predicted"/>